<sequence length="562" mass="63393">MKEPILRVENLSISFLQEKKWNEVIHSISFEVFPNEIIGIVGESGSGKSVSSLAVMGLLPKNVSDLNTGSIHFKNEDITNYSEKAFQKIRGKKVSMIFQEPMSSLNPSINCGEQVAEILETHTKLSEKEIKAEVLRLFDQVKLPDPITIYNKYPHQISGGQKQRVMIAMAIACKPEILIADEPTTALDVTVQQEIILLLKNLQQETGMSILFISHDLSLISEICDRILVMYKGEIVEQNSALNIFKNPEHIYTKALIASRPSLNVRLKRLPTIQDYLSGTENAAAISQEERKEHLDKLYDQQPLLRVENVEKQYLLKTQLFKPNDYFKAVDNVSFKMYEGETLGLVGESGCGKSTLGNAILQLDPATKGQIFYRDKDITKLSKSELKELRKEIQIIFQDPFASLNPKITVGEAILEPMKVHKLHANDKERKEKVLDLLNKVGLLPEHYDRYPHEFSGGQRQRIGIARTIAVNPKLIICDESVSALDISVQAQVLNLLNDLKDNFGFTYLFISHDLAVVKYISDQIIVMNKGKIEEQNEADALIANPQQPYTQRLIDAIPKGV</sequence>
<dbReference type="Pfam" id="PF00005">
    <property type="entry name" value="ABC_tran"/>
    <property type="match status" value="2"/>
</dbReference>
<dbReference type="NCBIfam" id="NF008453">
    <property type="entry name" value="PRK11308.1"/>
    <property type="match status" value="2"/>
</dbReference>
<dbReference type="SUPFAM" id="SSF52540">
    <property type="entry name" value="P-loop containing nucleoside triphosphate hydrolases"/>
    <property type="match status" value="2"/>
</dbReference>
<dbReference type="PROSITE" id="PS00211">
    <property type="entry name" value="ABC_TRANSPORTER_1"/>
    <property type="match status" value="2"/>
</dbReference>
<dbReference type="SMART" id="SM00382">
    <property type="entry name" value="AAA"/>
    <property type="match status" value="2"/>
</dbReference>
<comment type="caution">
    <text evidence="6">The sequence shown here is derived from an EMBL/GenBank/DDBJ whole genome shotgun (WGS) entry which is preliminary data.</text>
</comment>
<evidence type="ECO:0000256" key="1">
    <source>
        <dbReference type="ARBA" id="ARBA00005417"/>
    </source>
</evidence>
<gene>
    <name evidence="6" type="ORF">EG242_01495</name>
</gene>
<evidence type="ECO:0000259" key="5">
    <source>
        <dbReference type="PROSITE" id="PS50893"/>
    </source>
</evidence>
<feature type="domain" description="ABC transporter" evidence="5">
    <location>
        <begin position="6"/>
        <end position="257"/>
    </location>
</feature>
<dbReference type="OrthoDB" id="1115710at2"/>
<keyword evidence="2" id="KW-0813">Transport</keyword>
<evidence type="ECO:0000256" key="4">
    <source>
        <dbReference type="ARBA" id="ARBA00022840"/>
    </source>
</evidence>
<dbReference type="RefSeq" id="WP_124898150.1">
    <property type="nucleotide sequence ID" value="NZ_RQTJ01000002.1"/>
</dbReference>
<keyword evidence="4 6" id="KW-0067">ATP-binding</keyword>
<dbReference type="FunFam" id="3.40.50.300:FF:000016">
    <property type="entry name" value="Oligopeptide ABC transporter ATP-binding component"/>
    <property type="match status" value="2"/>
</dbReference>
<dbReference type="NCBIfam" id="NF007739">
    <property type="entry name" value="PRK10419.1"/>
    <property type="match status" value="2"/>
</dbReference>
<dbReference type="InterPro" id="IPR027417">
    <property type="entry name" value="P-loop_NTPase"/>
</dbReference>
<dbReference type="Gene3D" id="3.40.50.300">
    <property type="entry name" value="P-loop containing nucleotide triphosphate hydrolases"/>
    <property type="match status" value="2"/>
</dbReference>
<keyword evidence="3" id="KW-0547">Nucleotide-binding</keyword>
<dbReference type="InterPro" id="IPR017871">
    <property type="entry name" value="ABC_transporter-like_CS"/>
</dbReference>
<dbReference type="PANTHER" id="PTHR43776:SF7">
    <property type="entry name" value="D,D-DIPEPTIDE TRANSPORT ATP-BINDING PROTEIN DDPF-RELATED"/>
    <property type="match status" value="1"/>
</dbReference>
<proteinExistence type="inferred from homology"/>
<dbReference type="CDD" id="cd03257">
    <property type="entry name" value="ABC_NikE_OppD_transporters"/>
    <property type="match status" value="2"/>
</dbReference>
<reference evidence="6 7" key="1">
    <citation type="submission" date="2018-11" db="EMBL/GenBank/DDBJ databases">
        <title>Flavobacterium sp. nov., YIM 102796 draft genome.</title>
        <authorList>
            <person name="Li G."/>
            <person name="Jiang Y."/>
        </authorList>
    </citation>
    <scope>NUCLEOTIDE SEQUENCE [LARGE SCALE GENOMIC DNA]</scope>
    <source>
        <strain evidence="6 7">YIM 102796</strain>
    </source>
</reference>
<dbReference type="GO" id="GO:0055085">
    <property type="term" value="P:transmembrane transport"/>
    <property type="evidence" value="ECO:0007669"/>
    <property type="project" value="UniProtKB-ARBA"/>
</dbReference>
<name>A0A3P1B6H1_9FLAO</name>
<keyword evidence="7" id="KW-1185">Reference proteome</keyword>
<comment type="similarity">
    <text evidence="1">Belongs to the ABC transporter superfamily.</text>
</comment>
<organism evidence="6 7">
    <name type="scientific">Paenimyroides viscosum</name>
    <dbReference type="NCBI Taxonomy" id="2488729"/>
    <lineage>
        <taxon>Bacteria</taxon>
        <taxon>Pseudomonadati</taxon>
        <taxon>Bacteroidota</taxon>
        <taxon>Flavobacteriia</taxon>
        <taxon>Flavobacteriales</taxon>
        <taxon>Flavobacteriaceae</taxon>
        <taxon>Paenimyroides</taxon>
    </lineage>
</organism>
<protein>
    <submittedName>
        <fullName evidence="6">ABC transporter ATP-binding protein</fullName>
    </submittedName>
</protein>
<dbReference type="GO" id="GO:0016887">
    <property type="term" value="F:ATP hydrolysis activity"/>
    <property type="evidence" value="ECO:0007669"/>
    <property type="project" value="InterPro"/>
</dbReference>
<dbReference type="NCBIfam" id="NF010167">
    <property type="entry name" value="PRK13648.1"/>
    <property type="match status" value="2"/>
</dbReference>
<evidence type="ECO:0000256" key="3">
    <source>
        <dbReference type="ARBA" id="ARBA00022741"/>
    </source>
</evidence>
<feature type="domain" description="ABC transporter" evidence="5">
    <location>
        <begin position="305"/>
        <end position="555"/>
    </location>
</feature>
<dbReference type="InterPro" id="IPR003439">
    <property type="entry name" value="ABC_transporter-like_ATP-bd"/>
</dbReference>
<dbReference type="InterPro" id="IPR003593">
    <property type="entry name" value="AAA+_ATPase"/>
</dbReference>
<dbReference type="PROSITE" id="PS50893">
    <property type="entry name" value="ABC_TRANSPORTER_2"/>
    <property type="match status" value="2"/>
</dbReference>
<dbReference type="GO" id="GO:0015833">
    <property type="term" value="P:peptide transport"/>
    <property type="evidence" value="ECO:0007669"/>
    <property type="project" value="InterPro"/>
</dbReference>
<accession>A0A3P1B6H1</accession>
<evidence type="ECO:0000256" key="2">
    <source>
        <dbReference type="ARBA" id="ARBA00022448"/>
    </source>
</evidence>
<evidence type="ECO:0000313" key="6">
    <source>
        <dbReference type="EMBL" id="RRA96737.1"/>
    </source>
</evidence>
<dbReference type="InterPro" id="IPR050319">
    <property type="entry name" value="ABC_transp_ATP-bind"/>
</dbReference>
<dbReference type="Pfam" id="PF08352">
    <property type="entry name" value="oligo_HPY"/>
    <property type="match status" value="2"/>
</dbReference>
<evidence type="ECO:0000313" key="7">
    <source>
        <dbReference type="Proteomes" id="UP000268372"/>
    </source>
</evidence>
<dbReference type="EMBL" id="RQTJ01000002">
    <property type="protein sequence ID" value="RRA96737.1"/>
    <property type="molecule type" value="Genomic_DNA"/>
</dbReference>
<dbReference type="InterPro" id="IPR013563">
    <property type="entry name" value="Oligopep_ABC_C"/>
</dbReference>
<dbReference type="AlphaFoldDB" id="A0A3P1B6H1"/>
<dbReference type="Proteomes" id="UP000268372">
    <property type="component" value="Unassembled WGS sequence"/>
</dbReference>
<dbReference type="PANTHER" id="PTHR43776">
    <property type="entry name" value="TRANSPORT ATP-BINDING PROTEIN"/>
    <property type="match status" value="1"/>
</dbReference>
<dbReference type="GO" id="GO:0005524">
    <property type="term" value="F:ATP binding"/>
    <property type="evidence" value="ECO:0007669"/>
    <property type="project" value="UniProtKB-KW"/>
</dbReference>